<dbReference type="AlphaFoldDB" id="A0A0M9W9N3"/>
<evidence type="ECO:0000313" key="1">
    <source>
        <dbReference type="EMBL" id="KOS36169.1"/>
    </source>
</evidence>
<dbReference type="EMBL" id="LHQQ01000651">
    <property type="protein sequence ID" value="KOS36169.1"/>
    <property type="molecule type" value="Genomic_DNA"/>
</dbReference>
<accession>A0A0M9W9N3</accession>
<protein>
    <submittedName>
        <fullName evidence="1">Uncharacterized protein</fullName>
    </submittedName>
</protein>
<dbReference type="Proteomes" id="UP000037696">
    <property type="component" value="Unassembled WGS sequence"/>
</dbReference>
<comment type="caution">
    <text evidence="1">The sequence shown here is derived from an EMBL/GenBank/DDBJ whole genome shotgun (WGS) entry which is preliminary data.</text>
</comment>
<sequence length="123" mass="13859">MHSQSLPVVESAKELESETTAMVKARANNEFAAFKSSMQSSFIAMMQKDLSANIVCHIIGVPATAMRVFIKVLNPKFVWNHLRKNFKSTILELLVDRSNRLESRPTRKLLELVGDKSKLQIDG</sequence>
<gene>
    <name evidence="1" type="ORF">ACN38_g13117</name>
</gene>
<name>A0A0M9W9N3_9EURO</name>
<organism evidence="1 2">
    <name type="scientific">Penicillium nordicum</name>
    <dbReference type="NCBI Taxonomy" id="229535"/>
    <lineage>
        <taxon>Eukaryota</taxon>
        <taxon>Fungi</taxon>
        <taxon>Dikarya</taxon>
        <taxon>Ascomycota</taxon>
        <taxon>Pezizomycotina</taxon>
        <taxon>Eurotiomycetes</taxon>
        <taxon>Eurotiomycetidae</taxon>
        <taxon>Eurotiales</taxon>
        <taxon>Aspergillaceae</taxon>
        <taxon>Penicillium</taxon>
    </lineage>
</organism>
<proteinExistence type="predicted"/>
<evidence type="ECO:0000313" key="2">
    <source>
        <dbReference type="Proteomes" id="UP000037696"/>
    </source>
</evidence>
<keyword evidence="2" id="KW-1185">Reference proteome</keyword>
<dbReference type="OrthoDB" id="10000387at2759"/>
<dbReference type="STRING" id="229535.A0A0M9W9N3"/>
<reference evidence="1 2" key="1">
    <citation type="submission" date="2015-08" db="EMBL/GenBank/DDBJ databases">
        <title>Genome sequencing of Penicillium nordicum.</title>
        <authorList>
            <person name="Nguyen H.D."/>
            <person name="Seifert K.A."/>
        </authorList>
    </citation>
    <scope>NUCLEOTIDE SEQUENCE [LARGE SCALE GENOMIC DNA]</scope>
    <source>
        <strain evidence="1 2">DAOMC 185683</strain>
    </source>
</reference>